<organism evidence="10 11">
    <name type="scientific">Megasphaera cerevisiae DSM 20462</name>
    <dbReference type="NCBI Taxonomy" id="1122219"/>
    <lineage>
        <taxon>Bacteria</taxon>
        <taxon>Bacillati</taxon>
        <taxon>Bacillota</taxon>
        <taxon>Negativicutes</taxon>
        <taxon>Veillonellales</taxon>
        <taxon>Veillonellaceae</taxon>
        <taxon>Megasphaera</taxon>
    </lineage>
</organism>
<evidence type="ECO:0000256" key="8">
    <source>
        <dbReference type="SAM" id="Phobius"/>
    </source>
</evidence>
<name>A0A0J6WW52_9FIRM</name>
<dbReference type="EMBL" id="LEKT01000036">
    <property type="protein sequence ID" value="KMO86012.1"/>
    <property type="molecule type" value="Genomic_DNA"/>
</dbReference>
<dbReference type="GO" id="GO:0005247">
    <property type="term" value="F:voltage-gated chloride channel activity"/>
    <property type="evidence" value="ECO:0007669"/>
    <property type="project" value="TreeGrafter"/>
</dbReference>
<feature type="transmembrane region" description="Helical" evidence="8">
    <location>
        <begin position="164"/>
        <end position="189"/>
    </location>
</feature>
<dbReference type="PRINTS" id="PR00762">
    <property type="entry name" value="CLCHANNEL"/>
</dbReference>
<dbReference type="InterPro" id="IPR001807">
    <property type="entry name" value="ClC"/>
</dbReference>
<keyword evidence="7" id="KW-0868">Chloride</keyword>
<comment type="caution">
    <text evidence="10">The sequence shown here is derived from an EMBL/GenBank/DDBJ whole genome shotgun (WGS) entry which is preliminary data.</text>
</comment>
<accession>A0A0J6WW52</accession>
<evidence type="ECO:0000256" key="1">
    <source>
        <dbReference type="ARBA" id="ARBA00004141"/>
    </source>
</evidence>
<dbReference type="PANTHER" id="PTHR45711">
    <property type="entry name" value="CHLORIDE CHANNEL PROTEIN"/>
    <property type="match status" value="1"/>
</dbReference>
<keyword evidence="3 8" id="KW-0812">Transmembrane</keyword>
<dbReference type="Pfam" id="PF00654">
    <property type="entry name" value="Voltage_CLC"/>
    <property type="match status" value="1"/>
</dbReference>
<gene>
    <name evidence="10" type="ORF">AB840_10295</name>
</gene>
<keyword evidence="11" id="KW-1185">Reference proteome</keyword>
<dbReference type="SUPFAM" id="SSF116726">
    <property type="entry name" value="TrkA C-terminal domain-like"/>
    <property type="match status" value="1"/>
</dbReference>
<protein>
    <submittedName>
        <fullName evidence="10">Voltage-gated chloride channel</fullName>
    </submittedName>
</protein>
<sequence length="524" mass="56642">MQINKQLFSAIETLSHWPRFRLRLFIEGAFVGVLSGSIISFFRWTLDAGTAYREKLYETILMPGNILANVLWFALLLAAAWLLWRLSEHEPNAGGSGIPQVKGVILGAVRMRWLRILWVKLIGGIVGIGLGLSLGREGPSIQIGAVTAQGLSRGLGRTRMEERYLITAGASAGLAAAFNAPLAGVIFALEELHRNFSGVVLAPAMAAALMATMVSRIVFGREPIFHFGMLPPFPLHYMWIAVLLGIVIGMAGVIFNKGLLGVRSFYNLPVFRNGYMRIAFALVVAGVLGYTFPQVLGGGNELINSLYTLPLSMKLFLALLIGKFLFTLISYGCGVPGGFFLPMLVLGALTGSVVGMVLIQLGIISAYYLSNIVVISMAAFFAASVQSPVTGTILIMEMTGSYEHLLVLCTASMIALVVAQGCKGQPIYDALLERTLAKKQTPVSAEERRNVLELIVSSGSAVDGKYVGRISWPGHVALIDIKNSTGEIIPDFDTRLHAGDYIYVLTDSVEGAEAVRNLVEQEKE</sequence>
<feature type="transmembrane region" description="Helical" evidence="8">
    <location>
        <begin position="116"/>
        <end position="134"/>
    </location>
</feature>
<dbReference type="InterPro" id="IPR036721">
    <property type="entry name" value="RCK_C_sf"/>
</dbReference>
<feature type="transmembrane region" description="Helical" evidence="8">
    <location>
        <begin position="405"/>
        <end position="422"/>
    </location>
</feature>
<dbReference type="GO" id="GO:0006813">
    <property type="term" value="P:potassium ion transport"/>
    <property type="evidence" value="ECO:0007669"/>
    <property type="project" value="InterPro"/>
</dbReference>
<feature type="transmembrane region" description="Helical" evidence="8">
    <location>
        <begin position="313"/>
        <end position="332"/>
    </location>
</feature>
<reference evidence="10 11" key="1">
    <citation type="submission" date="2015-06" db="EMBL/GenBank/DDBJ databases">
        <title>Draft genome sequence of beer spoilage bacterium Megasphaera cerevisiae type strain 20462.</title>
        <authorList>
            <person name="Kutumbaka K."/>
            <person name="Pasmowitz J."/>
            <person name="Mategko J."/>
            <person name="Reyes D."/>
            <person name="Friedrich A."/>
            <person name="Han S."/>
            <person name="Martens-Habbena W."/>
            <person name="Neal-McKinney J."/>
            <person name="Janagama H.K."/>
            <person name="Nadala C."/>
            <person name="Samadpour M."/>
        </authorList>
    </citation>
    <scope>NUCLEOTIDE SEQUENCE [LARGE SCALE GENOMIC DNA]</scope>
    <source>
        <strain evidence="10 11">DSM 20462</strain>
    </source>
</reference>
<evidence type="ECO:0000313" key="10">
    <source>
        <dbReference type="EMBL" id="KMO86012.1"/>
    </source>
</evidence>
<feature type="transmembrane region" description="Helical" evidence="8">
    <location>
        <begin position="66"/>
        <end position="84"/>
    </location>
</feature>
<keyword evidence="6 8" id="KW-0472">Membrane</keyword>
<dbReference type="RefSeq" id="WP_048514759.1">
    <property type="nucleotide sequence ID" value="NZ_FUXD01000033.1"/>
</dbReference>
<dbReference type="InParanoid" id="A0A0J6WW52"/>
<evidence type="ECO:0000256" key="5">
    <source>
        <dbReference type="ARBA" id="ARBA00023065"/>
    </source>
</evidence>
<dbReference type="PANTHER" id="PTHR45711:SF6">
    <property type="entry name" value="CHLORIDE CHANNEL PROTEIN"/>
    <property type="match status" value="1"/>
</dbReference>
<feature type="transmembrane region" description="Helical" evidence="8">
    <location>
        <begin position="24"/>
        <end position="46"/>
    </location>
</feature>
<proteinExistence type="predicted"/>
<evidence type="ECO:0000256" key="3">
    <source>
        <dbReference type="ARBA" id="ARBA00022692"/>
    </source>
</evidence>
<dbReference type="SUPFAM" id="SSF81340">
    <property type="entry name" value="Clc chloride channel"/>
    <property type="match status" value="1"/>
</dbReference>
<feature type="domain" description="RCK C-terminal" evidence="9">
    <location>
        <begin position="439"/>
        <end position="521"/>
    </location>
</feature>
<dbReference type="PROSITE" id="PS51202">
    <property type="entry name" value="RCK_C"/>
    <property type="match status" value="1"/>
</dbReference>
<feature type="transmembrane region" description="Helical" evidence="8">
    <location>
        <begin position="195"/>
        <end position="214"/>
    </location>
</feature>
<dbReference type="PATRIC" id="fig|1122219.3.peg.1899"/>
<dbReference type="STRING" id="39029.BSR42_01825"/>
<dbReference type="InterPro" id="IPR014743">
    <property type="entry name" value="Cl-channel_core"/>
</dbReference>
<keyword evidence="4 8" id="KW-1133">Transmembrane helix</keyword>
<dbReference type="GO" id="GO:0008324">
    <property type="term" value="F:monoatomic cation transmembrane transporter activity"/>
    <property type="evidence" value="ECO:0007669"/>
    <property type="project" value="InterPro"/>
</dbReference>
<feature type="transmembrane region" description="Helical" evidence="8">
    <location>
        <begin position="275"/>
        <end position="292"/>
    </location>
</feature>
<evidence type="ECO:0000256" key="2">
    <source>
        <dbReference type="ARBA" id="ARBA00022448"/>
    </source>
</evidence>
<feature type="transmembrane region" description="Helical" evidence="8">
    <location>
        <begin position="338"/>
        <end position="359"/>
    </location>
</feature>
<comment type="subcellular location">
    <subcellularLocation>
        <location evidence="1">Membrane</location>
        <topology evidence="1">Multi-pass membrane protein</topology>
    </subcellularLocation>
</comment>
<dbReference type="OrthoDB" id="9812438at2"/>
<keyword evidence="2" id="KW-0813">Transport</keyword>
<dbReference type="GO" id="GO:0005886">
    <property type="term" value="C:plasma membrane"/>
    <property type="evidence" value="ECO:0007669"/>
    <property type="project" value="TreeGrafter"/>
</dbReference>
<feature type="transmembrane region" description="Helical" evidence="8">
    <location>
        <begin position="235"/>
        <end position="255"/>
    </location>
</feature>
<feature type="transmembrane region" description="Helical" evidence="8">
    <location>
        <begin position="366"/>
        <end position="385"/>
    </location>
</feature>
<evidence type="ECO:0000259" key="9">
    <source>
        <dbReference type="PROSITE" id="PS51202"/>
    </source>
</evidence>
<dbReference type="CDD" id="cd01031">
    <property type="entry name" value="EriC"/>
    <property type="match status" value="1"/>
</dbReference>
<evidence type="ECO:0000256" key="7">
    <source>
        <dbReference type="ARBA" id="ARBA00023214"/>
    </source>
</evidence>
<dbReference type="AlphaFoldDB" id="A0A0J6WW52"/>
<dbReference type="Gene3D" id="3.30.70.1450">
    <property type="entry name" value="Regulator of K+ conductance, C-terminal domain"/>
    <property type="match status" value="1"/>
</dbReference>
<keyword evidence="5" id="KW-0406">Ion transport</keyword>
<dbReference type="InterPro" id="IPR006037">
    <property type="entry name" value="RCK_C"/>
</dbReference>
<evidence type="ECO:0000256" key="4">
    <source>
        <dbReference type="ARBA" id="ARBA00022989"/>
    </source>
</evidence>
<evidence type="ECO:0000313" key="11">
    <source>
        <dbReference type="Proteomes" id="UP000036503"/>
    </source>
</evidence>
<dbReference type="Proteomes" id="UP000036503">
    <property type="component" value="Unassembled WGS sequence"/>
</dbReference>
<evidence type="ECO:0000256" key="6">
    <source>
        <dbReference type="ARBA" id="ARBA00023136"/>
    </source>
</evidence>
<dbReference type="Gene3D" id="1.10.3080.10">
    <property type="entry name" value="Clc chloride channel"/>
    <property type="match status" value="1"/>
</dbReference>